<gene>
    <name evidence="3" type="ORF">S01H1_35078</name>
</gene>
<evidence type="ECO:0000256" key="1">
    <source>
        <dbReference type="ARBA" id="ARBA00022630"/>
    </source>
</evidence>
<accession>X0VBW9</accession>
<comment type="caution">
    <text evidence="3">The sequence shown here is derived from an EMBL/GenBank/DDBJ whole genome shotgun (WGS) entry which is preliminary data.</text>
</comment>
<dbReference type="PROSITE" id="PS00073">
    <property type="entry name" value="ACYL_COA_DH_2"/>
    <property type="match status" value="1"/>
</dbReference>
<feature type="non-terminal residue" evidence="3">
    <location>
        <position position="1"/>
    </location>
</feature>
<dbReference type="EMBL" id="BARS01021888">
    <property type="protein sequence ID" value="GAG08807.1"/>
    <property type="molecule type" value="Genomic_DNA"/>
</dbReference>
<keyword evidence="1" id="KW-0285">Flavoprotein</keyword>
<dbReference type="GO" id="GO:0003995">
    <property type="term" value="F:acyl-CoA dehydrogenase activity"/>
    <property type="evidence" value="ECO:0007669"/>
    <property type="project" value="InterPro"/>
</dbReference>
<dbReference type="InterPro" id="IPR009075">
    <property type="entry name" value="AcylCo_DH/oxidase_C"/>
</dbReference>
<proteinExistence type="predicted"/>
<dbReference type="Pfam" id="PF00441">
    <property type="entry name" value="Acyl-CoA_dh_1"/>
    <property type="match status" value="1"/>
</dbReference>
<dbReference type="PANTHER" id="PTHR43884:SF12">
    <property type="entry name" value="ISOVALERYL-COA DEHYDROGENASE, MITOCHONDRIAL-RELATED"/>
    <property type="match status" value="1"/>
</dbReference>
<reference evidence="3" key="1">
    <citation type="journal article" date="2014" name="Front. Microbiol.">
        <title>High frequency of phylogenetically diverse reductive dehalogenase-homologous genes in deep subseafloor sedimentary metagenomes.</title>
        <authorList>
            <person name="Kawai M."/>
            <person name="Futagami T."/>
            <person name="Toyoda A."/>
            <person name="Takaki Y."/>
            <person name="Nishi S."/>
            <person name="Hori S."/>
            <person name="Arai W."/>
            <person name="Tsubouchi T."/>
            <person name="Morono Y."/>
            <person name="Uchiyama I."/>
            <person name="Ito T."/>
            <person name="Fujiyama A."/>
            <person name="Inagaki F."/>
            <person name="Takami H."/>
        </authorList>
    </citation>
    <scope>NUCLEOTIDE SEQUENCE</scope>
    <source>
        <strain evidence="3">Expedition CK06-06</strain>
    </source>
</reference>
<evidence type="ECO:0000259" key="2">
    <source>
        <dbReference type="Pfam" id="PF00441"/>
    </source>
</evidence>
<dbReference type="InterPro" id="IPR036250">
    <property type="entry name" value="AcylCo_DH-like_C"/>
</dbReference>
<organism evidence="3">
    <name type="scientific">marine sediment metagenome</name>
    <dbReference type="NCBI Taxonomy" id="412755"/>
    <lineage>
        <taxon>unclassified sequences</taxon>
        <taxon>metagenomes</taxon>
        <taxon>ecological metagenomes</taxon>
    </lineage>
</organism>
<dbReference type="AlphaFoldDB" id="X0VBW9"/>
<dbReference type="SUPFAM" id="SSF47203">
    <property type="entry name" value="Acyl-CoA dehydrogenase C-terminal domain-like"/>
    <property type="match status" value="1"/>
</dbReference>
<sequence>LQKILSDSMQIHGGYGYMMEYPIQRYWRDGRLFTITEGTSEIQRLVICRELGL</sequence>
<dbReference type="PANTHER" id="PTHR43884">
    <property type="entry name" value="ACYL-COA DEHYDROGENASE"/>
    <property type="match status" value="1"/>
</dbReference>
<dbReference type="InterPro" id="IPR006089">
    <property type="entry name" value="Acyl-CoA_DH_CS"/>
</dbReference>
<dbReference type="Gene3D" id="1.20.140.10">
    <property type="entry name" value="Butyryl-CoA Dehydrogenase, subunit A, domain 3"/>
    <property type="match status" value="1"/>
</dbReference>
<feature type="domain" description="Acyl-CoA dehydrogenase/oxidase C-terminal" evidence="2">
    <location>
        <begin position="2"/>
        <end position="51"/>
    </location>
</feature>
<name>X0VBW9_9ZZZZ</name>
<protein>
    <recommendedName>
        <fullName evidence="2">Acyl-CoA dehydrogenase/oxidase C-terminal domain-containing protein</fullName>
    </recommendedName>
</protein>
<evidence type="ECO:0000313" key="3">
    <source>
        <dbReference type="EMBL" id="GAG08807.1"/>
    </source>
</evidence>